<accession>A0ABV4JZF5</accession>
<dbReference type="SUPFAM" id="SSF109604">
    <property type="entry name" value="HD-domain/PDEase-like"/>
    <property type="match status" value="1"/>
</dbReference>
<reference evidence="3 4" key="1">
    <citation type="submission" date="2024-08" db="EMBL/GenBank/DDBJ databases">
        <title>Sulfate-reducing bacteria isolated from formation water of the oil field in Kazakhstan and description of Pseudodesulfovibrio sp.</title>
        <authorList>
            <person name="Bidzhieva S.K."/>
            <person name="Tourova T.P."/>
            <person name="Grouzdev D.S."/>
            <person name="Beletsky A.V."/>
            <person name="Sokolova D.S."/>
            <person name="Samigullina S.R."/>
            <person name="Poltaraus A.B."/>
            <person name="Avtukh A.N."/>
            <person name="Tereshina V.M."/>
            <person name="Zhaparov N.S."/>
            <person name="Mardanov A.V."/>
            <person name="Nazina T.N."/>
        </authorList>
    </citation>
    <scope>NUCLEOTIDE SEQUENCE [LARGE SCALE GENOMIC DNA]</scope>
    <source>
        <strain evidence="3 4">9FUS</strain>
    </source>
</reference>
<dbReference type="InterPro" id="IPR006261">
    <property type="entry name" value="dGTPase"/>
</dbReference>
<dbReference type="Gene3D" id="1.10.3550.10">
    <property type="entry name" value="eoxyguanosinetriphosphate triphosphohydrolase domain-like"/>
    <property type="match status" value="1"/>
</dbReference>
<dbReference type="InterPro" id="IPR027432">
    <property type="entry name" value="dGTP_triphosphohydrolase_C"/>
</dbReference>
<protein>
    <submittedName>
        <fullName evidence="3">dGTP triphosphohydrolase</fullName>
    </submittedName>
</protein>
<evidence type="ECO:0000256" key="1">
    <source>
        <dbReference type="ARBA" id="ARBA00022801"/>
    </source>
</evidence>
<feature type="domain" description="HD/PDEase" evidence="2">
    <location>
        <begin position="61"/>
        <end position="252"/>
    </location>
</feature>
<dbReference type="Gene3D" id="1.10.3410.10">
    <property type="entry name" value="putative deoxyguanosinetriphosphate triphosphohydrolase like domain"/>
    <property type="match status" value="1"/>
</dbReference>
<dbReference type="EMBL" id="JBGLYH010000009">
    <property type="protein sequence ID" value="MEZ7196089.1"/>
    <property type="molecule type" value="Genomic_DNA"/>
</dbReference>
<dbReference type="CDD" id="cd00077">
    <property type="entry name" value="HDc"/>
    <property type="match status" value="1"/>
</dbReference>
<name>A0ABV4JZF5_9BACT</name>
<sequence length="442" mass="49578">MGSAPRMDWNKLLDATRTDWNSRQKDLRSPFQRDVDRIIFSDAFRRLSRKTQVHPLNENDHIHSRLTHSLEVATVGKSLGELVGGFLQENGELPEGITPVHIGEIVQAACLAHDIGNPPFGHSGEAAIKEWFKSRSNLAAFLSPELLTDFTKFDGNAMAVRTMLSTGFYKEGMNPTYAVVGALLKYPWPSTFDAGKDKFSIFRTEADAVRSVASALGLIDKGGRYARHPLAFLMEAADDICYRIIDMEDATELGILSGEFMYEQFARPLGLDATPERTERYRKRHFRQRNSIIRATLIGLATEDAVGIFKAHYDAVMDGSLDHSASLMDMSDGICRTIHDAYKGIEDRLFLSRRKAVLELGAQNALDLLLDRTMVDVDESKRPPRVSVNPKVRALLGAELFEDIPEDELHDYRLVMAIVDYISGMTDHYATDLCRKFLGLGY</sequence>
<evidence type="ECO:0000313" key="3">
    <source>
        <dbReference type="EMBL" id="MEZ7196089.1"/>
    </source>
</evidence>
<comment type="caution">
    <text evidence="3">The sequence shown here is derived from an EMBL/GenBank/DDBJ whole genome shotgun (WGS) entry which is preliminary data.</text>
</comment>
<dbReference type="Pfam" id="PF01966">
    <property type="entry name" value="HD"/>
    <property type="match status" value="1"/>
</dbReference>
<dbReference type="InterPro" id="IPR050135">
    <property type="entry name" value="dGTPase-like"/>
</dbReference>
<dbReference type="PANTHER" id="PTHR11373:SF40">
    <property type="entry name" value="DEOXYGUANOSINETRIPHOSPHATE TRIPHOSPHOHYDROLASE-LIKE PROTEIN 2"/>
    <property type="match status" value="1"/>
</dbReference>
<dbReference type="NCBIfam" id="TIGR01353">
    <property type="entry name" value="dGTP_triPase"/>
    <property type="match status" value="1"/>
</dbReference>
<evidence type="ECO:0000259" key="2">
    <source>
        <dbReference type="SMART" id="SM00471"/>
    </source>
</evidence>
<dbReference type="InterPro" id="IPR023293">
    <property type="entry name" value="dGTP_triP_hydro_central_sf"/>
</dbReference>
<organism evidence="3 4">
    <name type="scientific">Pseudodesulfovibrio karagichevae</name>
    <dbReference type="NCBI Taxonomy" id="3239305"/>
    <lineage>
        <taxon>Bacteria</taxon>
        <taxon>Pseudomonadati</taxon>
        <taxon>Thermodesulfobacteriota</taxon>
        <taxon>Desulfovibrionia</taxon>
        <taxon>Desulfovibrionales</taxon>
        <taxon>Desulfovibrionaceae</taxon>
    </lineage>
</organism>
<dbReference type="InterPro" id="IPR006674">
    <property type="entry name" value="HD_domain"/>
</dbReference>
<dbReference type="Gene3D" id="1.10.3210.10">
    <property type="entry name" value="Hypothetical protein af1432"/>
    <property type="match status" value="1"/>
</dbReference>
<dbReference type="RefSeq" id="WP_371385630.1">
    <property type="nucleotide sequence ID" value="NZ_JBGLYH010000009.1"/>
</dbReference>
<proteinExistence type="predicted"/>
<keyword evidence="1" id="KW-0378">Hydrolase</keyword>
<keyword evidence="4" id="KW-1185">Reference proteome</keyword>
<dbReference type="PANTHER" id="PTHR11373">
    <property type="entry name" value="DEOXYNUCLEOSIDE TRIPHOSPHATE TRIPHOSPHOHYDROLASE"/>
    <property type="match status" value="1"/>
</dbReference>
<dbReference type="Proteomes" id="UP001568698">
    <property type="component" value="Unassembled WGS sequence"/>
</dbReference>
<evidence type="ECO:0000313" key="4">
    <source>
        <dbReference type="Proteomes" id="UP001568698"/>
    </source>
</evidence>
<dbReference type="SMART" id="SM00471">
    <property type="entry name" value="HDc"/>
    <property type="match status" value="1"/>
</dbReference>
<gene>
    <name evidence="3" type="primary">dgt</name>
    <name evidence="3" type="ORF">AB6M95_04950</name>
</gene>
<dbReference type="InterPro" id="IPR003607">
    <property type="entry name" value="HD/PDEase_dom"/>
</dbReference>